<dbReference type="EMBL" id="CP038013">
    <property type="protein sequence ID" value="QBQ07430.1"/>
    <property type="molecule type" value="Genomic_DNA"/>
</dbReference>
<evidence type="ECO:0000313" key="2">
    <source>
        <dbReference type="Proteomes" id="UP000294309"/>
    </source>
</evidence>
<reference evidence="1 2" key="1">
    <citation type="submission" date="2019-03" db="EMBL/GenBank/DDBJ databases">
        <title>Complete genome sequence of Spiroplasma gladiatoris TG-1 (DSM 22552).</title>
        <authorList>
            <person name="Lin Y.-C."/>
            <person name="Chou L."/>
            <person name="Kuo C.-H."/>
        </authorList>
    </citation>
    <scope>NUCLEOTIDE SEQUENCE [LARGE SCALE GENOMIC DNA]</scope>
    <source>
        <strain evidence="1 2">TG-1</strain>
    </source>
</reference>
<accession>A0A4P7AIT9</accession>
<evidence type="ECO:0000313" key="1">
    <source>
        <dbReference type="EMBL" id="QBQ07430.1"/>
    </source>
</evidence>
<evidence type="ECO:0008006" key="3">
    <source>
        <dbReference type="Google" id="ProtNLM"/>
    </source>
</evidence>
<keyword evidence="2" id="KW-1185">Reference proteome</keyword>
<name>A0A4P7AIT9_9MOLU</name>
<proteinExistence type="predicted"/>
<gene>
    <name evidence="1" type="ORF">SGLAD_v1c02310</name>
</gene>
<dbReference type="KEGG" id="sgq:SGLAD_v1c02310"/>
<organism evidence="1 2">
    <name type="scientific">Spiroplasma gladiatoris</name>
    <dbReference type="NCBI Taxonomy" id="2143"/>
    <lineage>
        <taxon>Bacteria</taxon>
        <taxon>Bacillati</taxon>
        <taxon>Mycoplasmatota</taxon>
        <taxon>Mollicutes</taxon>
        <taxon>Entomoplasmatales</taxon>
        <taxon>Spiroplasmataceae</taxon>
        <taxon>Spiroplasma</taxon>
    </lineage>
</organism>
<dbReference type="Proteomes" id="UP000294309">
    <property type="component" value="Chromosome"/>
</dbReference>
<dbReference type="AlphaFoldDB" id="A0A4P7AIT9"/>
<protein>
    <recommendedName>
        <fullName evidence="3">Transposase</fullName>
    </recommendedName>
</protein>
<sequence>MLKKHKIKQGEFFYVAILKGNRLIILDFDTKKELINKYFNQNLSFRDLAKTHNISYSTVRWMCLDWEVYGD</sequence>